<accession>A0A1Z4M024</accession>
<gene>
    <name evidence="2" type="ORF">NIES267_63600</name>
</gene>
<protein>
    <submittedName>
        <fullName evidence="2">Polyphosphate glucokinase</fullName>
    </submittedName>
</protein>
<sequence>MEVTENIRTLSVDIGGSGVKLMVLDNSGNPLTEKLRVETPQPASRKLVIDAILELAKMAGEFERVSVGFPGVVQNGVTNTAVNLDSDWVGFDLATALFEFLKKPVKVVNDADMQGLAAIAGEGVELVVTLGTGFGSALFVNGKLVPNLEMGHHRFRKGDTYEEQLGRSALKKIGDEKWNKRLKKAIDSLQSLFNYDYLYIGGGEAKKIDIELPSNVKVIPNIFGLLGGIALWRDEYPYSNS</sequence>
<evidence type="ECO:0000313" key="2">
    <source>
        <dbReference type="EMBL" id="BAY86849.1"/>
    </source>
</evidence>
<keyword evidence="3" id="KW-1185">Reference proteome</keyword>
<reference evidence="2 3" key="1">
    <citation type="submission" date="2017-06" db="EMBL/GenBank/DDBJ databases">
        <title>Genome sequencing of cyanobaciteial culture collection at National Institute for Environmental Studies (NIES).</title>
        <authorList>
            <person name="Hirose Y."/>
            <person name="Shimura Y."/>
            <person name="Fujisawa T."/>
            <person name="Nakamura Y."/>
            <person name="Kawachi M."/>
        </authorList>
    </citation>
    <scope>NUCLEOTIDE SEQUENCE [LARGE SCALE GENOMIC DNA]</scope>
    <source>
        <strain evidence="2 3">NIES-267</strain>
    </source>
</reference>
<dbReference type="Gene3D" id="3.30.420.40">
    <property type="match status" value="2"/>
</dbReference>
<keyword evidence="2" id="KW-0418">Kinase</keyword>
<dbReference type="SUPFAM" id="SSF53067">
    <property type="entry name" value="Actin-like ATPase domain"/>
    <property type="match status" value="1"/>
</dbReference>
<dbReference type="OrthoDB" id="9810372at2"/>
<evidence type="ECO:0000313" key="3">
    <source>
        <dbReference type="Proteomes" id="UP000218418"/>
    </source>
</evidence>
<evidence type="ECO:0000256" key="1">
    <source>
        <dbReference type="ARBA" id="ARBA00006479"/>
    </source>
</evidence>
<dbReference type="CDD" id="cd24058">
    <property type="entry name" value="ASKHA_NBD_ROK_PPGK"/>
    <property type="match status" value="1"/>
</dbReference>
<dbReference type="AlphaFoldDB" id="A0A1Z4M024"/>
<dbReference type="Pfam" id="PF00480">
    <property type="entry name" value="ROK"/>
    <property type="match status" value="1"/>
</dbReference>
<dbReference type="GO" id="GO:0016301">
    <property type="term" value="F:kinase activity"/>
    <property type="evidence" value="ECO:0007669"/>
    <property type="project" value="UniProtKB-KW"/>
</dbReference>
<dbReference type="PANTHER" id="PTHR18964">
    <property type="entry name" value="ROK (REPRESSOR, ORF, KINASE) FAMILY"/>
    <property type="match status" value="1"/>
</dbReference>
<dbReference type="InterPro" id="IPR000600">
    <property type="entry name" value="ROK"/>
</dbReference>
<organism evidence="2 3">
    <name type="scientific">Calothrix parasitica NIES-267</name>
    <dbReference type="NCBI Taxonomy" id="1973488"/>
    <lineage>
        <taxon>Bacteria</taxon>
        <taxon>Bacillati</taxon>
        <taxon>Cyanobacteriota</taxon>
        <taxon>Cyanophyceae</taxon>
        <taxon>Nostocales</taxon>
        <taxon>Calotrichaceae</taxon>
        <taxon>Calothrix</taxon>
    </lineage>
</organism>
<name>A0A1Z4M024_9CYAN</name>
<dbReference type="InterPro" id="IPR043129">
    <property type="entry name" value="ATPase_NBD"/>
</dbReference>
<comment type="similarity">
    <text evidence="1">Belongs to the ROK (NagC/XylR) family.</text>
</comment>
<dbReference type="Proteomes" id="UP000218418">
    <property type="component" value="Chromosome"/>
</dbReference>
<proteinExistence type="inferred from homology"/>
<keyword evidence="2" id="KW-0808">Transferase</keyword>
<dbReference type="EMBL" id="AP018227">
    <property type="protein sequence ID" value="BAY86849.1"/>
    <property type="molecule type" value="Genomic_DNA"/>
</dbReference>